<dbReference type="EMBL" id="VAFM01000001">
    <property type="protein sequence ID" value="TKW61059.1"/>
    <property type="molecule type" value="Genomic_DNA"/>
</dbReference>
<protein>
    <submittedName>
        <fullName evidence="1">Uncharacterized protein</fullName>
    </submittedName>
</protein>
<gene>
    <name evidence="1" type="ORF">DI628_00030</name>
</gene>
<reference evidence="1 2" key="1">
    <citation type="journal article" date="2017" name="Nat. Commun.">
        <title>In situ click chemistry generation of cyclooxygenase-2 inhibitors.</title>
        <authorList>
            <person name="Bhardwaj A."/>
            <person name="Kaur J."/>
            <person name="Wuest M."/>
            <person name="Wuest F."/>
        </authorList>
    </citation>
    <scope>NUCLEOTIDE SEQUENCE [LARGE SCALE GENOMIC DNA]</scope>
    <source>
        <strain evidence="1">S2_018_000_R2_106</strain>
    </source>
</reference>
<evidence type="ECO:0000313" key="1">
    <source>
        <dbReference type="EMBL" id="TKW61059.1"/>
    </source>
</evidence>
<dbReference type="Proteomes" id="UP000320948">
    <property type="component" value="Unassembled WGS sequence"/>
</dbReference>
<proteinExistence type="predicted"/>
<dbReference type="AlphaFoldDB" id="A0A6N4RCM4"/>
<name>A0A6N4RCM4_BLAVI</name>
<evidence type="ECO:0000313" key="2">
    <source>
        <dbReference type="Proteomes" id="UP000320948"/>
    </source>
</evidence>
<organism evidence="1 2">
    <name type="scientific">Blastochloris viridis</name>
    <name type="common">Rhodopseudomonas viridis</name>
    <dbReference type="NCBI Taxonomy" id="1079"/>
    <lineage>
        <taxon>Bacteria</taxon>
        <taxon>Pseudomonadati</taxon>
        <taxon>Pseudomonadota</taxon>
        <taxon>Alphaproteobacteria</taxon>
        <taxon>Hyphomicrobiales</taxon>
        <taxon>Blastochloridaceae</taxon>
        <taxon>Blastochloris</taxon>
    </lineage>
</organism>
<sequence length="134" mass="15880">MSLLIEIYHHHRLPAGEPELAKRRDRINQQAEEMLEQLRDKIPTHKPATPLEGIHHIVRFRGKILWSSCYDFLYERYKGNYLKDWPCEVLMLLAELFPADGHKQKLDGKQCYRLFKSLTAMLLHLEEERQLATA</sequence>
<comment type="caution">
    <text evidence="1">The sequence shown here is derived from an EMBL/GenBank/DDBJ whole genome shotgun (WGS) entry which is preliminary data.</text>
</comment>
<accession>A0A6N4RCM4</accession>